<evidence type="ECO:0000256" key="2">
    <source>
        <dbReference type="ARBA" id="ARBA00022473"/>
    </source>
</evidence>
<dbReference type="InterPro" id="IPR001356">
    <property type="entry name" value="HD"/>
</dbReference>
<dbReference type="GeneTree" id="ENSGT00940000161234"/>
<evidence type="ECO:0000256" key="3">
    <source>
        <dbReference type="ARBA" id="ARBA00023125"/>
    </source>
</evidence>
<keyword evidence="4 6" id="KW-0371">Homeobox</keyword>
<evidence type="ECO:0000256" key="8">
    <source>
        <dbReference type="SAM" id="MobiDB-lite"/>
    </source>
</evidence>
<comment type="subcellular location">
    <subcellularLocation>
        <location evidence="1 6 7">Nucleus</location>
    </subcellularLocation>
</comment>
<dbReference type="SMART" id="SM00389">
    <property type="entry name" value="HOX"/>
    <property type="match status" value="1"/>
</dbReference>
<dbReference type="FunFam" id="1.10.10.60:FF:000142">
    <property type="entry name" value="homeobox protein OTX2 isoform X2"/>
    <property type="match status" value="1"/>
</dbReference>
<dbReference type="GO" id="GO:0000978">
    <property type="term" value="F:RNA polymerase II cis-regulatory region sequence-specific DNA binding"/>
    <property type="evidence" value="ECO:0007669"/>
    <property type="project" value="TreeGrafter"/>
</dbReference>
<dbReference type="InterPro" id="IPR009057">
    <property type="entry name" value="Homeodomain-like_sf"/>
</dbReference>
<keyword evidence="5 6" id="KW-0539">Nucleus</keyword>
<dbReference type="Proteomes" id="UP000694395">
    <property type="component" value="Unassembled WGS sequence"/>
</dbReference>
<feature type="DNA-binding region" description="Homeobox" evidence="6">
    <location>
        <begin position="38"/>
        <end position="97"/>
    </location>
</feature>
<dbReference type="GO" id="GO:0005634">
    <property type="term" value="C:nucleus"/>
    <property type="evidence" value="ECO:0007669"/>
    <property type="project" value="UniProtKB-SubCell"/>
</dbReference>
<dbReference type="AlphaFoldDB" id="A0A8C7UNI6"/>
<evidence type="ECO:0000256" key="5">
    <source>
        <dbReference type="ARBA" id="ARBA00023242"/>
    </source>
</evidence>
<dbReference type="Gene3D" id="1.10.10.60">
    <property type="entry name" value="Homeodomain-like"/>
    <property type="match status" value="1"/>
</dbReference>
<proteinExistence type="predicted"/>
<dbReference type="PANTHER" id="PTHR45793:SF9">
    <property type="entry name" value="HOMEOBOX PROTEIN OTX1"/>
    <property type="match status" value="1"/>
</dbReference>
<organism evidence="10 11">
    <name type="scientific">Oncorhynchus mykiss</name>
    <name type="common">Rainbow trout</name>
    <name type="synonym">Salmo gairdneri</name>
    <dbReference type="NCBI Taxonomy" id="8022"/>
    <lineage>
        <taxon>Eukaryota</taxon>
        <taxon>Metazoa</taxon>
        <taxon>Chordata</taxon>
        <taxon>Craniata</taxon>
        <taxon>Vertebrata</taxon>
        <taxon>Euteleostomi</taxon>
        <taxon>Actinopterygii</taxon>
        <taxon>Neopterygii</taxon>
        <taxon>Teleostei</taxon>
        <taxon>Protacanthopterygii</taxon>
        <taxon>Salmoniformes</taxon>
        <taxon>Salmonidae</taxon>
        <taxon>Salmoninae</taxon>
        <taxon>Oncorhynchus</taxon>
    </lineage>
</organism>
<keyword evidence="2" id="KW-0217">Developmental protein</keyword>
<evidence type="ECO:0000313" key="10">
    <source>
        <dbReference type="Ensembl" id="ENSOMYP00000098147.2"/>
    </source>
</evidence>
<evidence type="ECO:0000256" key="4">
    <source>
        <dbReference type="ARBA" id="ARBA00023155"/>
    </source>
</evidence>
<dbReference type="GO" id="GO:0000981">
    <property type="term" value="F:DNA-binding transcription factor activity, RNA polymerase II-specific"/>
    <property type="evidence" value="ECO:0007669"/>
    <property type="project" value="InterPro"/>
</dbReference>
<dbReference type="Ensembl" id="ENSOMYT00000106579.2">
    <property type="protein sequence ID" value="ENSOMYP00000098147.2"/>
    <property type="gene ID" value="ENSOMYG00000070366.1"/>
</dbReference>
<reference evidence="10" key="1">
    <citation type="submission" date="2025-08" db="UniProtKB">
        <authorList>
            <consortium name="Ensembl"/>
        </authorList>
    </citation>
    <scope>IDENTIFICATION</scope>
</reference>
<feature type="domain" description="Homeobox" evidence="9">
    <location>
        <begin position="36"/>
        <end position="96"/>
    </location>
</feature>
<keyword evidence="11" id="KW-1185">Reference proteome</keyword>
<dbReference type="GO" id="GO:0003406">
    <property type="term" value="P:retinal pigment epithelium development"/>
    <property type="evidence" value="ECO:0007669"/>
    <property type="project" value="UniProtKB-ARBA"/>
</dbReference>
<evidence type="ECO:0000313" key="11">
    <source>
        <dbReference type="Proteomes" id="UP000694395"/>
    </source>
</evidence>
<evidence type="ECO:0000256" key="6">
    <source>
        <dbReference type="PROSITE-ProRule" id="PRU00108"/>
    </source>
</evidence>
<dbReference type="PROSITE" id="PS00027">
    <property type="entry name" value="HOMEOBOX_1"/>
    <property type="match status" value="1"/>
</dbReference>
<sequence>MMSYLKQPPYGMNGLGLSGSAMDLLHPSVGYPATPRKQRRERTTFTRSQLDILESLFAKTRYPDIFMREEVALKINLPESRVQVWFKNRRAKCRQQAQSGNSTKARPAKKKSSPARESTGLAFNGSDCLDYKEQTAASSWKLNFNASDCLDYKDQASWRFQVL</sequence>
<name>A0A8C7UNI6_ONCMY</name>
<dbReference type="Pfam" id="PF00046">
    <property type="entry name" value="Homeodomain"/>
    <property type="match status" value="1"/>
</dbReference>
<dbReference type="GO" id="GO:0035295">
    <property type="term" value="P:tube development"/>
    <property type="evidence" value="ECO:0007669"/>
    <property type="project" value="UniProtKB-ARBA"/>
</dbReference>
<protein>
    <recommendedName>
        <fullName evidence="9">Homeobox domain-containing protein</fullName>
    </recommendedName>
</protein>
<dbReference type="PANTHER" id="PTHR45793">
    <property type="entry name" value="HOMEOBOX PROTEIN"/>
    <property type="match status" value="1"/>
</dbReference>
<evidence type="ECO:0000259" key="9">
    <source>
        <dbReference type="PROSITE" id="PS50071"/>
    </source>
</evidence>
<dbReference type="PROSITE" id="PS50071">
    <property type="entry name" value="HOMEOBOX_2"/>
    <property type="match status" value="1"/>
</dbReference>
<reference evidence="10" key="2">
    <citation type="submission" date="2025-09" db="UniProtKB">
        <authorList>
            <consortium name="Ensembl"/>
        </authorList>
    </citation>
    <scope>IDENTIFICATION</scope>
</reference>
<feature type="region of interest" description="Disordered" evidence="8">
    <location>
        <begin position="94"/>
        <end position="119"/>
    </location>
</feature>
<evidence type="ECO:0000256" key="1">
    <source>
        <dbReference type="ARBA" id="ARBA00004123"/>
    </source>
</evidence>
<keyword evidence="3 6" id="KW-0238">DNA-binding</keyword>
<dbReference type="SUPFAM" id="SSF46689">
    <property type="entry name" value="Homeodomain-like"/>
    <property type="match status" value="1"/>
</dbReference>
<dbReference type="InterPro" id="IPR017970">
    <property type="entry name" value="Homeobox_CS"/>
</dbReference>
<accession>A0A8C7UNI6</accession>
<dbReference type="CDD" id="cd00086">
    <property type="entry name" value="homeodomain"/>
    <property type="match status" value="1"/>
</dbReference>
<evidence type="ECO:0000256" key="7">
    <source>
        <dbReference type="RuleBase" id="RU000682"/>
    </source>
</evidence>
<gene>
    <name evidence="10" type="primary">LOC118943942</name>
</gene>